<evidence type="ECO:0000313" key="2">
    <source>
        <dbReference type="Proteomes" id="UP001629392"/>
    </source>
</evidence>
<dbReference type="Proteomes" id="UP001629392">
    <property type="component" value="Unassembled WGS sequence"/>
</dbReference>
<proteinExistence type="predicted"/>
<organism evidence="1 2">
    <name type="scientific">Paraburkholderia strydomiana</name>
    <dbReference type="NCBI Taxonomy" id="1245417"/>
    <lineage>
        <taxon>Bacteria</taxon>
        <taxon>Pseudomonadati</taxon>
        <taxon>Pseudomonadota</taxon>
        <taxon>Betaproteobacteria</taxon>
        <taxon>Burkholderiales</taxon>
        <taxon>Burkholderiaceae</taxon>
        <taxon>Paraburkholderia</taxon>
    </lineage>
</organism>
<gene>
    <name evidence="1" type="ORF">PQQ73_27585</name>
</gene>
<sequence>MKEVFIIVLVVLLRLIFIKAPAIRVARENPAALRLSVDMHQQRRPWLDHSCRAPTLI</sequence>
<dbReference type="RefSeq" id="WP_408147627.1">
    <property type="nucleotide sequence ID" value="NZ_JAQQCJ010000014.1"/>
</dbReference>
<accession>A0ABW9EM05</accession>
<protein>
    <submittedName>
        <fullName evidence="1">Uncharacterized protein</fullName>
    </submittedName>
</protein>
<name>A0ABW9EM05_9BURK</name>
<comment type="caution">
    <text evidence="1">The sequence shown here is derived from an EMBL/GenBank/DDBJ whole genome shotgun (WGS) entry which is preliminary data.</text>
</comment>
<keyword evidence="2" id="KW-1185">Reference proteome</keyword>
<dbReference type="EMBL" id="JAQQCL010000026">
    <property type="protein sequence ID" value="MFM0720086.1"/>
    <property type="molecule type" value="Genomic_DNA"/>
</dbReference>
<evidence type="ECO:0000313" key="1">
    <source>
        <dbReference type="EMBL" id="MFM0720086.1"/>
    </source>
</evidence>
<reference evidence="1 2" key="1">
    <citation type="journal article" date="2024" name="Chem. Sci.">
        <title>Discovery of megapolipeptins by genome mining of a Burkholderiales bacteria collection.</title>
        <authorList>
            <person name="Paulo B.S."/>
            <person name="Recchia M.J.J."/>
            <person name="Lee S."/>
            <person name="Fergusson C.H."/>
            <person name="Romanowski S.B."/>
            <person name="Hernandez A."/>
            <person name="Krull N."/>
            <person name="Liu D.Y."/>
            <person name="Cavanagh H."/>
            <person name="Bos A."/>
            <person name="Gray C.A."/>
            <person name="Murphy B.T."/>
            <person name="Linington R.G."/>
            <person name="Eustaquio A.S."/>
        </authorList>
    </citation>
    <scope>NUCLEOTIDE SEQUENCE [LARGE SCALE GENOMIC DNA]</scope>
    <source>
        <strain evidence="1 2">RL17-350-BIC-E</strain>
    </source>
</reference>